<feature type="region of interest" description="Disordered" evidence="1">
    <location>
        <begin position="139"/>
        <end position="221"/>
    </location>
</feature>
<organism evidence="2 3">
    <name type="scientific">Anaeramoeba flamelloides</name>
    <dbReference type="NCBI Taxonomy" id="1746091"/>
    <lineage>
        <taxon>Eukaryota</taxon>
        <taxon>Metamonada</taxon>
        <taxon>Anaeramoebidae</taxon>
        <taxon>Anaeramoeba</taxon>
    </lineage>
</organism>
<evidence type="ECO:0000313" key="3">
    <source>
        <dbReference type="Proteomes" id="UP001150062"/>
    </source>
</evidence>
<feature type="compositionally biased region" description="Acidic residues" evidence="1">
    <location>
        <begin position="167"/>
        <end position="177"/>
    </location>
</feature>
<feature type="compositionally biased region" description="Low complexity" evidence="1">
    <location>
        <begin position="178"/>
        <end position="187"/>
    </location>
</feature>
<evidence type="ECO:0000256" key="1">
    <source>
        <dbReference type="SAM" id="MobiDB-lite"/>
    </source>
</evidence>
<gene>
    <name evidence="2" type="ORF">M0813_03696</name>
</gene>
<feature type="compositionally biased region" description="Low complexity" evidence="1">
    <location>
        <begin position="199"/>
        <end position="215"/>
    </location>
</feature>
<evidence type="ECO:0000313" key="2">
    <source>
        <dbReference type="EMBL" id="KAJ6235549.1"/>
    </source>
</evidence>
<dbReference type="Proteomes" id="UP001150062">
    <property type="component" value="Unassembled WGS sequence"/>
</dbReference>
<proteinExistence type="predicted"/>
<comment type="caution">
    <text evidence="2">The sequence shown here is derived from an EMBL/GenBank/DDBJ whole genome shotgun (WGS) entry which is preliminary data.</text>
</comment>
<sequence>MGNSTARHFIKKKHLKKYLKKLEETGLSVCILNKDGKVMKVTPNFIEIVGYVGCEKIFRNYKTGSLSAPYQEYFQNNFKESLKIAIREQLNSESGLYTCPWDIIDQYGKLRPLWAYCTPISIGGVPYIQTIWKKRKISGNKKNEKPEEIDTEILKIQINDSKSTASEDNENEDDDENTNASWSWNENENSKSKDDLTQNSSLTNKNVSNSSSSNNPQIKVIREPNKEINIFEDLVQQMKTNSRELKNFKYEYEFINNINTLSSLFEKMYENKNKEIIQYKMKTKTLKNEYIQKINELEKHYSKSISSIDNEKLKLLKNNKTQNEFKKNIKGFYDDFLETYKEQKKIIGGIGDNIINNKDD</sequence>
<protein>
    <recommendedName>
        <fullName evidence="4">PAS domain-containing protein</fullName>
    </recommendedName>
</protein>
<accession>A0ABQ8XTX5</accession>
<dbReference type="EMBL" id="JAOAOG010000257">
    <property type="protein sequence ID" value="KAJ6235549.1"/>
    <property type="molecule type" value="Genomic_DNA"/>
</dbReference>
<name>A0ABQ8XTX5_9EUKA</name>
<keyword evidence="3" id="KW-1185">Reference proteome</keyword>
<reference evidence="2" key="1">
    <citation type="submission" date="2022-08" db="EMBL/GenBank/DDBJ databases">
        <title>Novel sulfate-reducing endosymbionts in the free-living metamonad Anaeramoeba.</title>
        <authorList>
            <person name="Jerlstrom-Hultqvist J."/>
            <person name="Cepicka I."/>
            <person name="Gallot-Lavallee L."/>
            <person name="Salas-Leiva D."/>
            <person name="Curtis B.A."/>
            <person name="Zahonova K."/>
            <person name="Pipaliya S."/>
            <person name="Dacks J."/>
            <person name="Roger A.J."/>
        </authorList>
    </citation>
    <scope>NUCLEOTIDE SEQUENCE</scope>
    <source>
        <strain evidence="2">Schooner1</strain>
    </source>
</reference>
<evidence type="ECO:0008006" key="4">
    <source>
        <dbReference type="Google" id="ProtNLM"/>
    </source>
</evidence>